<organism evidence="1 2">
    <name type="scientific">Phanerochaete sordida</name>
    <dbReference type="NCBI Taxonomy" id="48140"/>
    <lineage>
        <taxon>Eukaryota</taxon>
        <taxon>Fungi</taxon>
        <taxon>Dikarya</taxon>
        <taxon>Basidiomycota</taxon>
        <taxon>Agaricomycotina</taxon>
        <taxon>Agaricomycetes</taxon>
        <taxon>Polyporales</taxon>
        <taxon>Phanerochaetaceae</taxon>
        <taxon>Phanerochaete</taxon>
    </lineage>
</organism>
<evidence type="ECO:0000313" key="1">
    <source>
        <dbReference type="EMBL" id="GJE97855.1"/>
    </source>
</evidence>
<dbReference type="EMBL" id="BPQB01000078">
    <property type="protein sequence ID" value="GJE97855.1"/>
    <property type="molecule type" value="Genomic_DNA"/>
</dbReference>
<proteinExistence type="predicted"/>
<evidence type="ECO:0000313" key="2">
    <source>
        <dbReference type="Proteomes" id="UP000703269"/>
    </source>
</evidence>
<reference evidence="1 2" key="1">
    <citation type="submission" date="2021-08" db="EMBL/GenBank/DDBJ databases">
        <title>Draft Genome Sequence of Phanerochaete sordida strain YK-624.</title>
        <authorList>
            <person name="Mori T."/>
            <person name="Dohra H."/>
            <person name="Suzuki T."/>
            <person name="Kawagishi H."/>
            <person name="Hirai H."/>
        </authorList>
    </citation>
    <scope>NUCLEOTIDE SEQUENCE [LARGE SCALE GENOMIC DNA]</scope>
    <source>
        <strain evidence="1 2">YK-624</strain>
    </source>
</reference>
<name>A0A9P3LJZ4_9APHY</name>
<accession>A0A9P3LJZ4</accession>
<dbReference type="Proteomes" id="UP000703269">
    <property type="component" value="Unassembled WGS sequence"/>
</dbReference>
<sequence>MPLRGCARACDGRCSGACLHFRVSHRRLQHRDVRAARRDVALRGCISAPRCVVATRSLPLSGALGRKSISRGAPATCRQTATMPRRPARLPPEFVHLRGGRRFAICDGESLLPREAPAASDRLQRSGGHLREAPSRAAAASTPVAIFAFAACRLGR</sequence>
<keyword evidence="2" id="KW-1185">Reference proteome</keyword>
<protein>
    <submittedName>
        <fullName evidence="1">Uncharacterized protein</fullName>
    </submittedName>
</protein>
<gene>
    <name evidence="1" type="ORF">PsYK624_140770</name>
</gene>
<comment type="caution">
    <text evidence="1">The sequence shown here is derived from an EMBL/GenBank/DDBJ whole genome shotgun (WGS) entry which is preliminary data.</text>
</comment>
<dbReference type="AlphaFoldDB" id="A0A9P3LJZ4"/>